<dbReference type="RefSeq" id="WP_253210165.1">
    <property type="nucleotide sequence ID" value="NZ_JACACB010000022.1"/>
</dbReference>
<protein>
    <recommendedName>
        <fullName evidence="3">DNA-directed RNA polymerase beta subunit</fullName>
    </recommendedName>
</protein>
<name>A0AB35HQL5_TETHA</name>
<evidence type="ECO:0008006" key="3">
    <source>
        <dbReference type="Google" id="ProtNLM"/>
    </source>
</evidence>
<sequence>MSTLHPYQDRKKLKWMGFYLSEHTKTLAEIEQEESYVIEPKPEMTPEEINAVLTEARLKNKSIEIQTNEIVDDSFLPDVVGNINGYNDLGLYVGHDFVAYESIRNVDFHEDKKWFDVK</sequence>
<evidence type="ECO:0000313" key="1">
    <source>
        <dbReference type="EMBL" id="MCO8298419.1"/>
    </source>
</evidence>
<reference evidence="1" key="1">
    <citation type="submission" date="2020-06" db="EMBL/GenBank/DDBJ databases">
        <authorList>
            <person name="Link T."/>
            <person name="Ehrmann M."/>
        </authorList>
    </citation>
    <scope>NUCLEOTIDE SEQUENCE</scope>
    <source>
        <strain evidence="1">TMW 2.2257</strain>
    </source>
</reference>
<evidence type="ECO:0000313" key="2">
    <source>
        <dbReference type="Proteomes" id="UP001057280"/>
    </source>
</evidence>
<proteinExistence type="predicted"/>
<reference evidence="1" key="2">
    <citation type="journal article" date="2021" name="BMC Microbiol.">
        <title>The diversity among the species Tetragenococcus halophilus including new isolates from a lupine seed fermentation.</title>
        <authorList>
            <person name="Link T."/>
            <person name="Vogel R.F."/>
            <person name="Ehrmann M.A."/>
        </authorList>
    </citation>
    <scope>NUCLEOTIDE SEQUENCE</scope>
    <source>
        <strain evidence="1">TMW 2.2257</strain>
    </source>
</reference>
<accession>A0AB35HQL5</accession>
<dbReference type="AlphaFoldDB" id="A0AB35HQL5"/>
<dbReference type="Proteomes" id="UP001057280">
    <property type="component" value="Unassembled WGS sequence"/>
</dbReference>
<comment type="caution">
    <text evidence="1">The sequence shown here is derived from an EMBL/GenBank/DDBJ whole genome shotgun (WGS) entry which is preliminary data.</text>
</comment>
<organism evidence="1 2">
    <name type="scientific">Tetragenococcus halophilus</name>
    <name type="common">Pediococcus halophilus</name>
    <dbReference type="NCBI Taxonomy" id="51669"/>
    <lineage>
        <taxon>Bacteria</taxon>
        <taxon>Bacillati</taxon>
        <taxon>Bacillota</taxon>
        <taxon>Bacilli</taxon>
        <taxon>Lactobacillales</taxon>
        <taxon>Enterococcaceae</taxon>
        <taxon>Tetragenococcus</taxon>
    </lineage>
</organism>
<gene>
    <name evidence="1" type="ORF">HXW75_08020</name>
</gene>
<dbReference type="EMBL" id="JACACB010000022">
    <property type="protein sequence ID" value="MCO8298419.1"/>
    <property type="molecule type" value="Genomic_DNA"/>
</dbReference>